<dbReference type="KEGG" id="gsn:YC6258_05374"/>
<sequence length="40" mass="5000">MQEIKDWWNCSNSDKRLIIRRAQTRQQRRLNRPLDEEEAD</sequence>
<gene>
    <name evidence="1" type="ORF">YC6258_05374</name>
</gene>
<organism evidence="1 2">
    <name type="scientific">Gynuella sunshinyii YC6258</name>
    <dbReference type="NCBI Taxonomy" id="1445510"/>
    <lineage>
        <taxon>Bacteria</taxon>
        <taxon>Pseudomonadati</taxon>
        <taxon>Pseudomonadota</taxon>
        <taxon>Gammaproteobacteria</taxon>
        <taxon>Oceanospirillales</taxon>
        <taxon>Saccharospirillaceae</taxon>
        <taxon>Gynuella</taxon>
    </lineage>
</organism>
<proteinExistence type="predicted"/>
<reference evidence="1 2" key="1">
    <citation type="submission" date="2014-01" db="EMBL/GenBank/DDBJ databases">
        <title>Full genme sequencing of cellulolytic bacterium Gynuella sunshinyii YC6258T gen. nov., sp. nov.</title>
        <authorList>
            <person name="Khan H."/>
            <person name="Chung E.J."/>
            <person name="Chung Y.R."/>
        </authorList>
    </citation>
    <scope>NUCLEOTIDE SEQUENCE [LARGE SCALE GENOMIC DNA]</scope>
    <source>
        <strain evidence="1 2">YC6258</strain>
    </source>
</reference>
<dbReference type="EMBL" id="CP007142">
    <property type="protein sequence ID" value="AJQ97404.1"/>
    <property type="molecule type" value="Genomic_DNA"/>
</dbReference>
<keyword evidence="2" id="KW-1185">Reference proteome</keyword>
<dbReference type="Proteomes" id="UP000032266">
    <property type="component" value="Chromosome"/>
</dbReference>
<dbReference type="HOGENOM" id="CLU_3290424_0_0_6"/>
<protein>
    <submittedName>
        <fullName evidence="1">Uncharacterized protein</fullName>
    </submittedName>
</protein>
<name>A0A0C5W456_9GAMM</name>
<dbReference type="AlphaFoldDB" id="A0A0C5W456"/>
<dbReference type="STRING" id="1445510.YC6258_05374"/>
<evidence type="ECO:0000313" key="2">
    <source>
        <dbReference type="Proteomes" id="UP000032266"/>
    </source>
</evidence>
<evidence type="ECO:0000313" key="1">
    <source>
        <dbReference type="EMBL" id="AJQ97404.1"/>
    </source>
</evidence>
<accession>A0A0C5W456</accession>